<dbReference type="OrthoDB" id="10577452at2759"/>
<dbReference type="AlphaFoldDB" id="A0A2G5UJC4"/>
<dbReference type="EMBL" id="PDUG01000003">
    <property type="protein sequence ID" value="PIC39654.1"/>
    <property type="molecule type" value="Genomic_DNA"/>
</dbReference>
<organism evidence="2 3">
    <name type="scientific">Caenorhabditis nigoni</name>
    <dbReference type="NCBI Taxonomy" id="1611254"/>
    <lineage>
        <taxon>Eukaryota</taxon>
        <taxon>Metazoa</taxon>
        <taxon>Ecdysozoa</taxon>
        <taxon>Nematoda</taxon>
        <taxon>Chromadorea</taxon>
        <taxon>Rhabditida</taxon>
        <taxon>Rhabditina</taxon>
        <taxon>Rhabditomorpha</taxon>
        <taxon>Rhabditoidea</taxon>
        <taxon>Rhabditidae</taxon>
        <taxon>Peloderinae</taxon>
        <taxon>Caenorhabditis</taxon>
    </lineage>
</organism>
<name>A0A2G5UJC4_9PELO</name>
<sequence length="295" mass="33882">MVLSLRLPIKAVRMTINAHSMFVLDVARTSIAFHLAMRRNHKQLMSLNDLPVNVNLTKGTPRGVQELPMSNQGMTLGEWIHHLCSISDKDILYEAGFYVEIIKFDIQSLRKIFPKLRKVDINFSDNETSRTMKQENILNAQNVLKAFLPDVQSVHLHRFPVGDNVFIQNIGMTNLKKLKFSFSSKMNLDCLFLLNVERCTLDTDQISLRDLNRFFKLWMKGSNPKLKKLEISGDTGIIPDWNVLLKGLKAKEAEAEEDVYEESKKYIIKNCRGIRGEIEVSHYETQANVIFAVLN</sequence>
<reference evidence="3" key="1">
    <citation type="submission" date="2017-10" db="EMBL/GenBank/DDBJ databases">
        <title>Rapid genome shrinkage in a self-fertile nematode reveals novel sperm competition proteins.</title>
        <authorList>
            <person name="Yin D."/>
            <person name="Schwarz E.M."/>
            <person name="Thomas C.G."/>
            <person name="Felde R.L."/>
            <person name="Korf I.F."/>
            <person name="Cutter A.D."/>
            <person name="Schartner C.M."/>
            <person name="Ralston E.J."/>
            <person name="Meyer B.J."/>
            <person name="Haag E.S."/>
        </authorList>
    </citation>
    <scope>NUCLEOTIDE SEQUENCE [LARGE SCALE GENOMIC DNA]</scope>
    <source>
        <strain evidence="3">JU1422</strain>
    </source>
</reference>
<comment type="caution">
    <text evidence="2">The sequence shown here is derived from an EMBL/GenBank/DDBJ whole genome shotgun (WGS) entry which is preliminary data.</text>
</comment>
<feature type="domain" description="Sdz-33 F-box" evidence="1">
    <location>
        <begin position="167"/>
        <end position="231"/>
    </location>
</feature>
<proteinExistence type="predicted"/>
<accession>A0A2G5UJC4</accession>
<protein>
    <recommendedName>
        <fullName evidence="1">Sdz-33 F-box domain-containing protein</fullName>
    </recommendedName>
</protein>
<evidence type="ECO:0000313" key="2">
    <source>
        <dbReference type="EMBL" id="PIC39654.1"/>
    </source>
</evidence>
<dbReference type="Pfam" id="PF07735">
    <property type="entry name" value="FBA_2"/>
    <property type="match status" value="1"/>
</dbReference>
<evidence type="ECO:0000313" key="3">
    <source>
        <dbReference type="Proteomes" id="UP000230233"/>
    </source>
</evidence>
<dbReference type="InterPro" id="IPR053222">
    <property type="entry name" value="Zygotic_Embryogenesis-Asso"/>
</dbReference>
<dbReference type="Proteomes" id="UP000230233">
    <property type="component" value="Chromosome III"/>
</dbReference>
<dbReference type="STRING" id="1611254.A0A2G5UJC4"/>
<gene>
    <name evidence="2" type="primary">Cnig_chr_III.g11274</name>
    <name evidence="2" type="ORF">B9Z55_011274</name>
</gene>
<dbReference type="PANTHER" id="PTHR22899:SF0">
    <property type="entry name" value="F-BOX ASSOCIATED DOMAIN-CONTAINING PROTEIN-RELATED"/>
    <property type="match status" value="1"/>
</dbReference>
<dbReference type="PANTHER" id="PTHR22899">
    <property type="entry name" value="CYCLIN-RELATED F-BOX FAMILY"/>
    <property type="match status" value="1"/>
</dbReference>
<dbReference type="InterPro" id="IPR012885">
    <property type="entry name" value="F-box_Sdz-33"/>
</dbReference>
<evidence type="ECO:0000259" key="1">
    <source>
        <dbReference type="Pfam" id="PF07735"/>
    </source>
</evidence>
<keyword evidence="3" id="KW-1185">Reference proteome</keyword>